<proteinExistence type="predicted"/>
<dbReference type="Proteomes" id="UP000634136">
    <property type="component" value="Unassembled WGS sequence"/>
</dbReference>
<dbReference type="AlphaFoldDB" id="A0A834XF77"/>
<dbReference type="EMBL" id="JAAIUW010000001">
    <property type="protein sequence ID" value="KAF7843468.1"/>
    <property type="molecule type" value="Genomic_DNA"/>
</dbReference>
<organism evidence="1 2">
    <name type="scientific">Senna tora</name>
    <dbReference type="NCBI Taxonomy" id="362788"/>
    <lineage>
        <taxon>Eukaryota</taxon>
        <taxon>Viridiplantae</taxon>
        <taxon>Streptophyta</taxon>
        <taxon>Embryophyta</taxon>
        <taxon>Tracheophyta</taxon>
        <taxon>Spermatophyta</taxon>
        <taxon>Magnoliopsida</taxon>
        <taxon>eudicotyledons</taxon>
        <taxon>Gunneridae</taxon>
        <taxon>Pentapetalae</taxon>
        <taxon>rosids</taxon>
        <taxon>fabids</taxon>
        <taxon>Fabales</taxon>
        <taxon>Fabaceae</taxon>
        <taxon>Caesalpinioideae</taxon>
        <taxon>Cassia clade</taxon>
        <taxon>Senna</taxon>
    </lineage>
</organism>
<evidence type="ECO:0000313" key="1">
    <source>
        <dbReference type="EMBL" id="KAF7843468.1"/>
    </source>
</evidence>
<protein>
    <submittedName>
        <fullName evidence="1">PRA1 family protein F3</fullName>
    </submittedName>
</protein>
<evidence type="ECO:0000313" key="2">
    <source>
        <dbReference type="Proteomes" id="UP000634136"/>
    </source>
</evidence>
<gene>
    <name evidence="1" type="ORF">G2W53_000373</name>
</gene>
<keyword evidence="2" id="KW-1185">Reference proteome</keyword>
<accession>A0A834XF77</accession>
<name>A0A834XF77_9FABA</name>
<comment type="caution">
    <text evidence="1">The sequence shown here is derived from an EMBL/GenBank/DDBJ whole genome shotgun (WGS) entry which is preliminary data.</text>
</comment>
<sequence length="203" mass="22919">MSIRVNNHINRYRIVFSLAIIDRVPPPQGSSSKLKPSVFLNAACVTISAASTAKTAASISRSAALDRITTTTTTIARKISRKEERDDDVVPAEVGEVESNARNGVVEGGREGEGGEIEHDVPWAAVSDNRFASGRDWIWGWRWRRRRGNWDCAIRGGHDIFLINLYSTRIESLFDKFGFEIEGKEYDENHKEKWRVKLLNECV</sequence>
<reference evidence="1" key="1">
    <citation type="submission" date="2020-09" db="EMBL/GenBank/DDBJ databases">
        <title>Genome-Enabled Discovery of Anthraquinone Biosynthesis in Senna tora.</title>
        <authorList>
            <person name="Kang S.-H."/>
            <person name="Pandey R.P."/>
            <person name="Lee C.-M."/>
            <person name="Sim J.-S."/>
            <person name="Jeong J.-T."/>
            <person name="Choi B.-S."/>
            <person name="Jung M."/>
            <person name="Ginzburg D."/>
            <person name="Zhao K."/>
            <person name="Won S.Y."/>
            <person name="Oh T.-J."/>
            <person name="Yu Y."/>
            <person name="Kim N.-H."/>
            <person name="Lee O.R."/>
            <person name="Lee T.-H."/>
            <person name="Bashyal P."/>
            <person name="Kim T.-S."/>
            <person name="Lee W.-H."/>
            <person name="Kawkins C."/>
            <person name="Kim C.-K."/>
            <person name="Kim J.S."/>
            <person name="Ahn B.O."/>
            <person name="Rhee S.Y."/>
            <person name="Sohng J.K."/>
        </authorList>
    </citation>
    <scope>NUCLEOTIDE SEQUENCE</scope>
    <source>
        <tissue evidence="1">Leaf</tissue>
    </source>
</reference>